<dbReference type="EMBL" id="JBHTAX010000001">
    <property type="protein sequence ID" value="MFC7190980.1"/>
    <property type="molecule type" value="Genomic_DNA"/>
</dbReference>
<dbReference type="InterPro" id="IPR055738">
    <property type="entry name" value="DUF7314"/>
</dbReference>
<evidence type="ECO:0000256" key="1">
    <source>
        <dbReference type="SAM" id="Phobius"/>
    </source>
</evidence>
<dbReference type="Proteomes" id="UP001596417">
    <property type="component" value="Unassembled WGS sequence"/>
</dbReference>
<evidence type="ECO:0000259" key="2">
    <source>
        <dbReference type="Pfam" id="PF23996"/>
    </source>
</evidence>
<feature type="domain" description="DUF7314" evidence="2">
    <location>
        <begin position="1"/>
        <end position="85"/>
    </location>
</feature>
<dbReference type="AlphaFoldDB" id="A0ABD5YWV8"/>
<evidence type="ECO:0000313" key="3">
    <source>
        <dbReference type="EMBL" id="MFC7190980.1"/>
    </source>
</evidence>
<evidence type="ECO:0000313" key="4">
    <source>
        <dbReference type="Proteomes" id="UP001596417"/>
    </source>
</evidence>
<sequence>MADEFIKGFAILTGGMLGWMVIAGWYNTPSFTEAQLSVPVEQELQMLDQLALTFKTGFLWFAILGALTFWVLIPAGRELRSAWAAR</sequence>
<name>A0ABD5YWV8_9EURY</name>
<proteinExistence type="predicted"/>
<keyword evidence="1" id="KW-0812">Transmembrane</keyword>
<feature type="transmembrane region" description="Helical" evidence="1">
    <location>
        <begin position="57"/>
        <end position="76"/>
    </location>
</feature>
<keyword evidence="4" id="KW-1185">Reference proteome</keyword>
<dbReference type="Pfam" id="PF23996">
    <property type="entry name" value="DUF7314"/>
    <property type="match status" value="1"/>
</dbReference>
<comment type="caution">
    <text evidence="3">The sequence shown here is derived from an EMBL/GenBank/DDBJ whole genome shotgun (WGS) entry which is preliminary data.</text>
</comment>
<gene>
    <name evidence="3" type="ORF">ACFQL7_14875</name>
</gene>
<keyword evidence="1" id="KW-0472">Membrane</keyword>
<reference evidence="3 4" key="1">
    <citation type="journal article" date="2019" name="Int. J. Syst. Evol. Microbiol.">
        <title>The Global Catalogue of Microorganisms (GCM) 10K type strain sequencing project: providing services to taxonomists for standard genome sequencing and annotation.</title>
        <authorList>
            <consortium name="The Broad Institute Genomics Platform"/>
            <consortium name="The Broad Institute Genome Sequencing Center for Infectious Disease"/>
            <person name="Wu L."/>
            <person name="Ma J."/>
        </authorList>
    </citation>
    <scope>NUCLEOTIDE SEQUENCE [LARGE SCALE GENOMIC DNA]</scope>
    <source>
        <strain evidence="3 4">RDMS1</strain>
    </source>
</reference>
<accession>A0ABD5YWV8</accession>
<organism evidence="3 4">
    <name type="scientific">Halocatena marina</name>
    <dbReference type="NCBI Taxonomy" id="2934937"/>
    <lineage>
        <taxon>Archaea</taxon>
        <taxon>Methanobacteriati</taxon>
        <taxon>Methanobacteriota</taxon>
        <taxon>Stenosarchaea group</taxon>
        <taxon>Halobacteria</taxon>
        <taxon>Halobacteriales</taxon>
        <taxon>Natronomonadaceae</taxon>
        <taxon>Halocatena</taxon>
    </lineage>
</organism>
<keyword evidence="1" id="KW-1133">Transmembrane helix</keyword>
<dbReference type="GeneID" id="76200654"/>
<protein>
    <recommendedName>
        <fullName evidence="2">DUF7314 domain-containing protein</fullName>
    </recommendedName>
</protein>
<dbReference type="RefSeq" id="WP_248908524.1">
    <property type="nucleotide sequence ID" value="NZ_CP109979.1"/>
</dbReference>
<feature type="transmembrane region" description="Helical" evidence="1">
    <location>
        <begin position="9"/>
        <end position="26"/>
    </location>
</feature>